<dbReference type="EMBL" id="CP009921">
    <property type="protein sequence ID" value="AJI25593.1"/>
    <property type="molecule type" value="Genomic_DNA"/>
</dbReference>
<dbReference type="RefSeq" id="WP_034656099.1">
    <property type="nucleotide sequence ID" value="NZ_CP009921.1"/>
</dbReference>
<name>A0A0B6AY05_PRIM2</name>
<gene>
    <name evidence="1" type="ORF">BG04_5767</name>
</gene>
<geneLocation type="plasmid" evidence="1 2">
    <name>pBMV_2</name>
</geneLocation>
<proteinExistence type="predicted"/>
<reference evidence="1 2" key="1">
    <citation type="journal article" date="2015" name="Genome Announc.">
        <title>Complete genome sequences for 35 biothreat assay-relevant bacillus species.</title>
        <authorList>
            <person name="Johnson S.L."/>
            <person name="Daligault H.E."/>
            <person name="Davenport K.W."/>
            <person name="Jaissle J."/>
            <person name="Frey K.G."/>
            <person name="Ladner J.T."/>
            <person name="Broomall S.M."/>
            <person name="Bishop-Lilly K.A."/>
            <person name="Bruce D.C."/>
            <person name="Gibbons H.S."/>
            <person name="Coyne S.R."/>
            <person name="Lo C.C."/>
            <person name="Meincke L."/>
            <person name="Munk A.C."/>
            <person name="Koroleva G.I."/>
            <person name="Rosenzweig C.N."/>
            <person name="Palacios G.F."/>
            <person name="Redden C.L."/>
            <person name="Minogue T.D."/>
            <person name="Chain P.S."/>
        </authorList>
    </citation>
    <scope>NUCLEOTIDE SEQUENCE [LARGE SCALE GENOMIC DNA]</scope>
    <source>
        <strain evidence="2">ATCC 14581 / DSM 32 / JCM 2506 / NBRC 15308 / NCIMB 9376 / NCTC 10342 / NRRL B-14308 / VKM B-512</strain>
        <plasmid evidence="1 2">pBMV_2</plasmid>
    </source>
</reference>
<dbReference type="GeneID" id="93645759"/>
<protein>
    <submittedName>
        <fullName evidence="1">Putative membrane protein</fullName>
    </submittedName>
</protein>
<dbReference type="HOGENOM" id="CLU_1802229_0_0_9"/>
<evidence type="ECO:0000313" key="2">
    <source>
        <dbReference type="Proteomes" id="UP000031829"/>
    </source>
</evidence>
<dbReference type="KEGG" id="bmeg:BG04_5767"/>
<evidence type="ECO:0000313" key="1">
    <source>
        <dbReference type="EMBL" id="AJI25593.1"/>
    </source>
</evidence>
<sequence>MDSAFWFFMIGILAAFLLFGYQLVISKKIDLPKGWPAFSTVFGGMALMLLFYHKQGVTEFNSMFGDNSQANLVIAVLWFFVFYPILSLFVYFLSYSIIRFFLFVFANGKTIGESKILDYIVGPIIFIVVDGIFYLDYFIRSTP</sequence>
<dbReference type="Proteomes" id="UP000031829">
    <property type="component" value="Plasmid pBMV_2"/>
</dbReference>
<accession>A0A0B6AY05</accession>
<keyword evidence="1" id="KW-0614">Plasmid</keyword>
<dbReference type="AlphaFoldDB" id="A0A0B6AY05"/>
<organism evidence="1 2">
    <name type="scientific">Priestia megaterium (strain ATCC 14581 / DSM 32 / CCUG 1817 / JCM 2506 / NBRC 15308 / NCIMB 9376 / NCTC 10342 / NRRL B-14308 / VKM B-512 / Ford 19)</name>
    <name type="common">Bacillus megaterium</name>
    <dbReference type="NCBI Taxonomy" id="1348623"/>
    <lineage>
        <taxon>Bacteria</taxon>
        <taxon>Bacillati</taxon>
        <taxon>Bacillota</taxon>
        <taxon>Bacilli</taxon>
        <taxon>Bacillales</taxon>
        <taxon>Bacillaceae</taxon>
        <taxon>Priestia</taxon>
    </lineage>
</organism>